<comment type="caution">
    <text evidence="3">The sequence shown here is derived from an EMBL/GenBank/DDBJ whole genome shotgun (WGS) entry which is preliminary data.</text>
</comment>
<evidence type="ECO:0000256" key="1">
    <source>
        <dbReference type="SAM" id="SignalP"/>
    </source>
</evidence>
<keyword evidence="1" id="KW-0732">Signal</keyword>
<evidence type="ECO:0000259" key="2">
    <source>
        <dbReference type="Pfam" id="PF08486"/>
    </source>
</evidence>
<name>A0A934MRJ4_9BACL</name>
<keyword evidence="4" id="KW-1185">Reference proteome</keyword>
<dbReference type="InterPro" id="IPR051922">
    <property type="entry name" value="Bact_Sporulation_Assoc"/>
</dbReference>
<dbReference type="PANTHER" id="PTHR30032:SF4">
    <property type="entry name" value="AMIDASE ENHANCER"/>
    <property type="match status" value="1"/>
</dbReference>
<feature type="domain" description="Sporulation stage II protein D amidase enhancer LytB N-terminal" evidence="2">
    <location>
        <begin position="308"/>
        <end position="395"/>
    </location>
</feature>
<dbReference type="AlphaFoldDB" id="A0A934MRJ4"/>
<evidence type="ECO:0000313" key="4">
    <source>
        <dbReference type="Proteomes" id="UP000640274"/>
    </source>
</evidence>
<feature type="signal peptide" evidence="1">
    <location>
        <begin position="1"/>
        <end position="28"/>
    </location>
</feature>
<dbReference type="NCBIfam" id="TIGR02669">
    <property type="entry name" value="SpoIID_LytB"/>
    <property type="match status" value="1"/>
</dbReference>
<protein>
    <submittedName>
        <fullName evidence="3">SpoIID/LytB domain-containing protein</fullName>
    </submittedName>
</protein>
<dbReference type="InterPro" id="IPR013486">
    <property type="entry name" value="SpoIID/LytB"/>
</dbReference>
<sequence>MRKFTSVLAATVAIAVMLSIWPAGERSAAAAENVRVGIYLNLPGKYTTTMPAVTLSGTQPLSVGMRNPSGAEAWTTVEPGRLARFTLDDYKVKLGETADFQTALSWLNVLQQSTNAALLTSTSKSGKTIYQVTEGSYATEAQAKAGAAKWGGNAVLTKLLGQNKISIMGPYHLEAGPYASLAEARKVLADAGSAGVDAYIALKKPQGVSPLQYYIHVGAETSQAGLGPIRAKAEAVFGKLAVAGTDAYLQLRDDYTVSKKAGTAASLFLVPGGDAKAWVTTAEDSTIKLSERSERTYRGSFELSSFNDKLAVINDLPIDHYLYAVVGGEMPASWHPEALKAQAVAARSYVRYQGIGFQIANVVDSTLSQVYEGTSRETASTIQAVDATVGEVLTYQGKVIEALFSSNAGGMTADGKEIWGNDVAYLKSVKSPDDVSEKGLYYWYRVTLPNGKVGYVREDLLEDTGKKTAAGSAIMRIKENGTNIRPIPLIQTNVNPVAKADSGTNVIALEKVVQSNENNWVRGPFTSDQLLESLKARVQTPISGSIQSLKVTATGPSGRVTAISINGKTVDIRYPDMLRSALGGLPSTRFEVDETARVTVHGRGDAKKERSGTEQLYVVGADGQTKALNSENFFVMNGSGTIRTATKATSYRFTGTGFGHGLGLSQYGAKGLAEQGYDYQSILKYYYKDITIVKE</sequence>
<dbReference type="Proteomes" id="UP000640274">
    <property type="component" value="Unassembled WGS sequence"/>
</dbReference>
<organism evidence="3 4">
    <name type="scientific">Paenibacillus roseus</name>
    <dbReference type="NCBI Taxonomy" id="2798579"/>
    <lineage>
        <taxon>Bacteria</taxon>
        <taxon>Bacillati</taxon>
        <taxon>Bacillota</taxon>
        <taxon>Bacilli</taxon>
        <taxon>Bacillales</taxon>
        <taxon>Paenibacillaceae</taxon>
        <taxon>Paenibacillus</taxon>
    </lineage>
</organism>
<reference evidence="3" key="1">
    <citation type="submission" date="2020-12" db="EMBL/GenBank/DDBJ databases">
        <authorList>
            <person name="Huq M.A."/>
        </authorList>
    </citation>
    <scope>NUCLEOTIDE SEQUENCE</scope>
    <source>
        <strain evidence="3">MAHUQ-46</strain>
    </source>
</reference>
<feature type="chain" id="PRO_5038525739" evidence="1">
    <location>
        <begin position="29"/>
        <end position="695"/>
    </location>
</feature>
<gene>
    <name evidence="3" type="ORF">JFN88_17240</name>
</gene>
<dbReference type="GO" id="GO:0030435">
    <property type="term" value="P:sporulation resulting in formation of a cellular spore"/>
    <property type="evidence" value="ECO:0007669"/>
    <property type="project" value="InterPro"/>
</dbReference>
<dbReference type="Pfam" id="PF08486">
    <property type="entry name" value="SpoIID"/>
    <property type="match status" value="1"/>
</dbReference>
<dbReference type="RefSeq" id="WP_199020545.1">
    <property type="nucleotide sequence ID" value="NZ_JAELUP010000103.1"/>
</dbReference>
<dbReference type="InterPro" id="IPR013693">
    <property type="entry name" value="SpoIID/LytB_N"/>
</dbReference>
<proteinExistence type="predicted"/>
<evidence type="ECO:0000313" key="3">
    <source>
        <dbReference type="EMBL" id="MBJ6362948.1"/>
    </source>
</evidence>
<dbReference type="PANTHER" id="PTHR30032">
    <property type="entry name" value="N-ACETYLMURAMOYL-L-ALANINE AMIDASE-RELATED"/>
    <property type="match status" value="1"/>
</dbReference>
<dbReference type="GO" id="GO:0030288">
    <property type="term" value="C:outer membrane-bounded periplasmic space"/>
    <property type="evidence" value="ECO:0007669"/>
    <property type="project" value="TreeGrafter"/>
</dbReference>
<accession>A0A934MRJ4</accession>
<dbReference type="EMBL" id="JAELUP010000103">
    <property type="protein sequence ID" value="MBJ6362948.1"/>
    <property type="molecule type" value="Genomic_DNA"/>
</dbReference>